<protein>
    <submittedName>
        <fullName evidence="1">Uncharacterized protein</fullName>
    </submittedName>
</protein>
<sequence length="47" mass="5417">MFCLQHRFVNSSDSNCRCFSKFAWVAIICFPQATPVLLPKFICRTSC</sequence>
<comment type="caution">
    <text evidence="1">The sequence shown here is derived from an EMBL/GenBank/DDBJ whole genome shotgun (WGS) entry which is preliminary data.</text>
</comment>
<dbReference type="EMBL" id="CAXIEN010000022">
    <property type="protein sequence ID" value="CAL1266248.1"/>
    <property type="molecule type" value="Genomic_DNA"/>
</dbReference>
<evidence type="ECO:0000313" key="2">
    <source>
        <dbReference type="Proteomes" id="UP001497382"/>
    </source>
</evidence>
<feature type="non-terminal residue" evidence="1">
    <location>
        <position position="47"/>
    </location>
</feature>
<keyword evidence="2" id="KW-1185">Reference proteome</keyword>
<name>A0AAV1Z3W3_9ARAC</name>
<accession>A0AAV1Z3W3</accession>
<organism evidence="1 2">
    <name type="scientific">Larinioides sclopetarius</name>
    <dbReference type="NCBI Taxonomy" id="280406"/>
    <lineage>
        <taxon>Eukaryota</taxon>
        <taxon>Metazoa</taxon>
        <taxon>Ecdysozoa</taxon>
        <taxon>Arthropoda</taxon>
        <taxon>Chelicerata</taxon>
        <taxon>Arachnida</taxon>
        <taxon>Araneae</taxon>
        <taxon>Araneomorphae</taxon>
        <taxon>Entelegynae</taxon>
        <taxon>Araneoidea</taxon>
        <taxon>Araneidae</taxon>
        <taxon>Larinioides</taxon>
    </lineage>
</organism>
<proteinExistence type="predicted"/>
<evidence type="ECO:0000313" key="1">
    <source>
        <dbReference type="EMBL" id="CAL1266248.1"/>
    </source>
</evidence>
<dbReference type="AlphaFoldDB" id="A0AAV1Z3W3"/>
<reference evidence="1 2" key="1">
    <citation type="submission" date="2024-04" db="EMBL/GenBank/DDBJ databases">
        <authorList>
            <person name="Rising A."/>
            <person name="Reimegard J."/>
            <person name="Sonavane S."/>
            <person name="Akerstrom W."/>
            <person name="Nylinder S."/>
            <person name="Hedman E."/>
            <person name="Kallberg Y."/>
        </authorList>
    </citation>
    <scope>NUCLEOTIDE SEQUENCE [LARGE SCALE GENOMIC DNA]</scope>
</reference>
<gene>
    <name evidence="1" type="ORF">LARSCL_LOCUS2991</name>
</gene>
<dbReference type="Proteomes" id="UP001497382">
    <property type="component" value="Unassembled WGS sequence"/>
</dbReference>